<name>A0ABT5RNK7_9PSED</name>
<keyword evidence="3" id="KW-1185">Reference proteome</keyword>
<sequence length="352" mass="38714">MGSDQISDTIRNAVLLESLKSSEVEKFAPFLRQIDRSLREQLGKSELTEFKRARLDAMLKQVDGALAGILTQYTDQMQLDLMDVAVWQATAEAVLIGAAVPSYTATIPALATLKTAAFRSPLGIKGADGGKLLTPFIEDWSKAERSRVTGAIRQGWFEGKTSSEIIRTLRGTKDMKYADGLLAITSRNADAVTRTAVQHVASQARNQFARQNSDILQGVKIIATLDGRTTAYCRAADGTEYAIEEGPRPPFHIRCRTSFILILKDAPSMGALADRSSMNGQVQADTSYYEWIKTQPAAFQDTVIGKARAKLFRDGGMTPEQFSDLQIGNNFKPRTLDQLRQMVPEAFDRAGL</sequence>
<evidence type="ECO:0000259" key="1">
    <source>
        <dbReference type="Pfam" id="PF04233"/>
    </source>
</evidence>
<proteinExistence type="predicted"/>
<dbReference type="InterPro" id="IPR006528">
    <property type="entry name" value="Phage_head_morphogenesis_dom"/>
</dbReference>
<feature type="domain" description="Phage head morphogenesis" evidence="1">
    <location>
        <begin position="148"/>
        <end position="260"/>
    </location>
</feature>
<evidence type="ECO:0000313" key="3">
    <source>
        <dbReference type="Proteomes" id="UP001150614"/>
    </source>
</evidence>
<organism evidence="2 3">
    <name type="scientific">Pseudomonas carnis</name>
    <dbReference type="NCBI Taxonomy" id="2487355"/>
    <lineage>
        <taxon>Bacteria</taxon>
        <taxon>Pseudomonadati</taxon>
        <taxon>Pseudomonadota</taxon>
        <taxon>Gammaproteobacteria</taxon>
        <taxon>Pseudomonadales</taxon>
        <taxon>Pseudomonadaceae</taxon>
        <taxon>Pseudomonas</taxon>
    </lineage>
</organism>
<accession>A0ABT5RNK7</accession>
<reference evidence="2" key="1">
    <citation type="submission" date="2022-07" db="EMBL/GenBank/DDBJ databases">
        <title>Draft genome of Pseudomonas carnis strain LP isolated from cheese.</title>
        <authorList>
            <person name="Wolfe B.E."/>
        </authorList>
    </citation>
    <scope>NUCLEOTIDE SEQUENCE</scope>
    <source>
        <strain evidence="2">LP</strain>
    </source>
</reference>
<dbReference type="PIRSF" id="PIRSF034565">
    <property type="entry name" value="UCP034565"/>
    <property type="match status" value="1"/>
</dbReference>
<dbReference type="EMBL" id="JANCLL010000049">
    <property type="protein sequence ID" value="MDD1947579.1"/>
    <property type="molecule type" value="Genomic_DNA"/>
</dbReference>
<dbReference type="RefSeq" id="WP_054898882.1">
    <property type="nucleotide sequence ID" value="NZ_BQHG01000063.1"/>
</dbReference>
<dbReference type="InterPro" id="IPR017029">
    <property type="entry name" value="Phage_head_put"/>
</dbReference>
<evidence type="ECO:0000313" key="2">
    <source>
        <dbReference type="EMBL" id="MDD1947579.1"/>
    </source>
</evidence>
<gene>
    <name evidence="2" type="ORF">NMG11_27540</name>
</gene>
<dbReference type="Pfam" id="PF04233">
    <property type="entry name" value="Phage_Mu_F"/>
    <property type="match status" value="1"/>
</dbReference>
<dbReference type="Proteomes" id="UP001150614">
    <property type="component" value="Unassembled WGS sequence"/>
</dbReference>
<comment type="caution">
    <text evidence="2">The sequence shown here is derived from an EMBL/GenBank/DDBJ whole genome shotgun (WGS) entry which is preliminary data.</text>
</comment>
<protein>
    <submittedName>
        <fullName evidence="2">Phage head morphogenesis protein</fullName>
    </submittedName>
</protein>